<keyword evidence="8" id="KW-0813">Transport</keyword>
<comment type="catalytic activity">
    <reaction evidence="13">
        <text>2 Fe(II)-[cytochrome] + nitrate + 2 H(+) = 2 Fe(III)-[cytochrome] + nitrite + H2O</text>
        <dbReference type="Rhea" id="RHEA:12909"/>
        <dbReference type="Rhea" id="RHEA-COMP:11777"/>
        <dbReference type="Rhea" id="RHEA-COMP:11778"/>
        <dbReference type="ChEBI" id="CHEBI:15377"/>
        <dbReference type="ChEBI" id="CHEBI:15378"/>
        <dbReference type="ChEBI" id="CHEBI:16301"/>
        <dbReference type="ChEBI" id="CHEBI:17632"/>
        <dbReference type="ChEBI" id="CHEBI:29033"/>
        <dbReference type="ChEBI" id="CHEBI:29034"/>
        <dbReference type="EC" id="1.9.6.1"/>
    </reaction>
</comment>
<dbReference type="InterPro" id="IPR009010">
    <property type="entry name" value="Asp_de-COase-like_dom_sf"/>
</dbReference>
<dbReference type="GO" id="GO:0050140">
    <property type="term" value="F:nitrate reductase (cytochrome) activity"/>
    <property type="evidence" value="ECO:0007669"/>
    <property type="project" value="UniProtKB-EC"/>
</dbReference>
<dbReference type="Pfam" id="PF00384">
    <property type="entry name" value="Molybdopterin"/>
    <property type="match status" value="1"/>
</dbReference>
<keyword evidence="4" id="KW-0500">Molybdenum</keyword>
<comment type="function">
    <text evidence="14">Catalytic subunit of the periplasmic nitrate reductase complex NapAB. Receives electrons from NapB and catalyzes the reduction of nitrate to nitrite.</text>
</comment>
<name>A0A4P8L1Q6_9BACT</name>
<dbReference type="OrthoDB" id="9757870at2"/>
<keyword evidence="19" id="KW-1185">Reference proteome</keyword>
<evidence type="ECO:0000256" key="1">
    <source>
        <dbReference type="ARBA" id="ARBA00001942"/>
    </source>
</evidence>
<dbReference type="AlphaFoldDB" id="A0A4P8L1Q6"/>
<keyword evidence="8" id="KW-0249">Electron transport</keyword>
<dbReference type="InterPro" id="IPR041925">
    <property type="entry name" value="CT_Formate-Dh_H"/>
</dbReference>
<evidence type="ECO:0000256" key="10">
    <source>
        <dbReference type="ARBA" id="ARBA00023004"/>
    </source>
</evidence>
<comment type="cofactor">
    <cofactor evidence="1">
        <name>Mo-bis(molybdopterin guanine dinucleotide)</name>
        <dbReference type="ChEBI" id="CHEBI:60539"/>
    </cofactor>
</comment>
<dbReference type="InterPro" id="IPR006657">
    <property type="entry name" value="MoPterin_dinucl-bd_dom"/>
</dbReference>
<dbReference type="PANTHER" id="PTHR43105">
    <property type="entry name" value="RESPIRATORY NITRATE REDUCTASE"/>
    <property type="match status" value="1"/>
</dbReference>
<protein>
    <recommendedName>
        <fullName evidence="15">nitrate reductase (cytochrome)</fullName>
        <ecNumber evidence="15">1.9.6.1</ecNumber>
    </recommendedName>
</protein>
<dbReference type="GO" id="GO:0042128">
    <property type="term" value="P:nitrate assimilation"/>
    <property type="evidence" value="ECO:0007669"/>
    <property type="project" value="UniProtKB-KW"/>
</dbReference>
<dbReference type="EC" id="1.9.6.1" evidence="15"/>
<dbReference type="FunFam" id="2.40.40.20:FF:000005">
    <property type="entry name" value="Periplasmic nitrate reductase"/>
    <property type="match status" value="1"/>
</dbReference>
<dbReference type="KEGG" id="dax:FDQ92_04740"/>
<dbReference type="GO" id="GO:0022904">
    <property type="term" value="P:respiratory electron transport chain"/>
    <property type="evidence" value="ECO:0007669"/>
    <property type="project" value="TreeGrafter"/>
</dbReference>
<proteinExistence type="predicted"/>
<reference evidence="18 19" key="1">
    <citation type="submission" date="2019-05" db="EMBL/GenBank/DDBJ databases">
        <title>The Complete Genome Sequence of the n-alkane-degrading Desulfoglaeba alkanexedens ALDC reveals multiple alkylsuccinate synthase gene clusters.</title>
        <authorList>
            <person name="Callaghan A.V."/>
            <person name="Davidova I.A."/>
            <person name="Duncan K.E."/>
            <person name="Morris B."/>
            <person name="McInerney M.J."/>
        </authorList>
    </citation>
    <scope>NUCLEOTIDE SEQUENCE [LARGE SCALE GENOMIC DNA]</scope>
    <source>
        <strain evidence="18 19">ALDC</strain>
    </source>
</reference>
<evidence type="ECO:0000256" key="3">
    <source>
        <dbReference type="ARBA" id="ARBA00022485"/>
    </source>
</evidence>
<dbReference type="PANTHER" id="PTHR43105:SF14">
    <property type="entry name" value="FORMATE DEHYDROGENASE H"/>
    <property type="match status" value="1"/>
</dbReference>
<dbReference type="InterPro" id="IPR050123">
    <property type="entry name" value="Prok_molybdopt-oxidoreductase"/>
</dbReference>
<evidence type="ECO:0000256" key="14">
    <source>
        <dbReference type="ARBA" id="ARBA00055000"/>
    </source>
</evidence>
<evidence type="ECO:0000256" key="2">
    <source>
        <dbReference type="ARBA" id="ARBA00001966"/>
    </source>
</evidence>
<dbReference type="Proteomes" id="UP000298602">
    <property type="component" value="Chromosome"/>
</dbReference>
<evidence type="ECO:0000259" key="17">
    <source>
        <dbReference type="Pfam" id="PF01568"/>
    </source>
</evidence>
<keyword evidence="10" id="KW-0408">Iron</keyword>
<dbReference type="Gene3D" id="3.40.50.740">
    <property type="match status" value="1"/>
</dbReference>
<evidence type="ECO:0000259" key="16">
    <source>
        <dbReference type="Pfam" id="PF00384"/>
    </source>
</evidence>
<evidence type="ECO:0000313" key="19">
    <source>
        <dbReference type="Proteomes" id="UP000298602"/>
    </source>
</evidence>
<reference evidence="18 19" key="2">
    <citation type="submission" date="2019-05" db="EMBL/GenBank/DDBJ databases">
        <authorList>
            <person name="Suflita J.M."/>
            <person name="Marks C.R."/>
        </authorList>
    </citation>
    <scope>NUCLEOTIDE SEQUENCE [LARGE SCALE GENOMIC DNA]</scope>
    <source>
        <strain evidence="18 19">ALDC</strain>
    </source>
</reference>
<dbReference type="RefSeq" id="WP_137423514.1">
    <property type="nucleotide sequence ID" value="NZ_CP040098.1"/>
</dbReference>
<dbReference type="GO" id="GO:0043546">
    <property type="term" value="F:molybdopterin cofactor binding"/>
    <property type="evidence" value="ECO:0007669"/>
    <property type="project" value="InterPro"/>
</dbReference>
<dbReference type="SUPFAM" id="SSF50692">
    <property type="entry name" value="ADC-like"/>
    <property type="match status" value="1"/>
</dbReference>
<dbReference type="GO" id="GO:0016020">
    <property type="term" value="C:membrane"/>
    <property type="evidence" value="ECO:0007669"/>
    <property type="project" value="TreeGrafter"/>
</dbReference>
<accession>A0A4P8L1Q6</accession>
<keyword evidence="3" id="KW-0004">4Fe-4S</keyword>
<keyword evidence="5" id="KW-0479">Metal-binding</keyword>
<evidence type="ECO:0000313" key="18">
    <source>
        <dbReference type="EMBL" id="QCQ21543.1"/>
    </source>
</evidence>
<evidence type="ECO:0000256" key="7">
    <source>
        <dbReference type="ARBA" id="ARBA00022764"/>
    </source>
</evidence>
<sequence length="549" mass="60373">MAFGSGAMTNSFDELAEAECLFVIGSNTTVAHPIVATRLFRAKAKGGKLIVADPRKSHIARHANIHVQHRLGTDVALINGMMHIIHKNGWHDSKFIEERTEGFEVLVETIEKYPPERVSQMTGIDIGTLTETARLYAGSKSSSIVYCLGITQHSTAVDNVMSLANLSMLCGQIGRPSTGVNPLRGQNNVQGACDMGGLPNVFPGYQAVTNPEIRRKFELAWNVRLPAQNGITIMEMMQGCIDGQVKAMVVLGENPVVSDPDSNHVKHALQSVEFFMAMDIFPTPTTELAHLVLPAASFAETDGTFTNSERRVQRVRQAIPPLAGKTNWQVIQELSTRTGYPMGYGSAEEIFNEMASLTPSYAGISYSRLDPSGLCWPCPTPEHPGTPILHIGRFSRGRGLFHGIEYKPPAETPDEAFPFWMTTGTEYAHYLTGTMTRRCAFLDREMPELITDLHPEDADRLGVLNGDYIRVTSRRGTLESRVRITDAVKAGMIFMPMHFEEAAANLLTNPALDPISKTPEYKVCAVRVEKAAACPREMESEPAALTVER</sequence>
<evidence type="ECO:0000256" key="12">
    <source>
        <dbReference type="ARBA" id="ARBA00023063"/>
    </source>
</evidence>
<evidence type="ECO:0000256" key="13">
    <source>
        <dbReference type="ARBA" id="ARBA00052176"/>
    </source>
</evidence>
<dbReference type="Pfam" id="PF01568">
    <property type="entry name" value="Molydop_binding"/>
    <property type="match status" value="1"/>
</dbReference>
<keyword evidence="11" id="KW-0411">Iron-sulfur</keyword>
<evidence type="ECO:0000256" key="6">
    <source>
        <dbReference type="ARBA" id="ARBA00022729"/>
    </source>
</evidence>
<evidence type="ECO:0000256" key="8">
    <source>
        <dbReference type="ARBA" id="ARBA00022982"/>
    </source>
</evidence>
<evidence type="ECO:0000256" key="11">
    <source>
        <dbReference type="ARBA" id="ARBA00023014"/>
    </source>
</evidence>
<evidence type="ECO:0000256" key="4">
    <source>
        <dbReference type="ARBA" id="ARBA00022505"/>
    </source>
</evidence>
<evidence type="ECO:0000256" key="9">
    <source>
        <dbReference type="ARBA" id="ARBA00023002"/>
    </source>
</evidence>
<organism evidence="18 19">
    <name type="scientific">Desulfoglaeba alkanexedens ALDC</name>
    <dbReference type="NCBI Taxonomy" id="980445"/>
    <lineage>
        <taxon>Bacteria</taxon>
        <taxon>Pseudomonadati</taxon>
        <taxon>Thermodesulfobacteriota</taxon>
        <taxon>Syntrophobacteria</taxon>
        <taxon>Syntrophobacterales</taxon>
        <taxon>Syntrophobacteraceae</taxon>
        <taxon>Desulfoglaeba</taxon>
    </lineage>
</organism>
<feature type="domain" description="Molybdopterin oxidoreductase" evidence="16">
    <location>
        <begin position="7"/>
        <end position="336"/>
    </location>
</feature>
<dbReference type="Gene3D" id="3.40.228.10">
    <property type="entry name" value="Dimethylsulfoxide Reductase, domain 2"/>
    <property type="match status" value="1"/>
</dbReference>
<evidence type="ECO:0000256" key="5">
    <source>
        <dbReference type="ARBA" id="ARBA00022723"/>
    </source>
</evidence>
<feature type="domain" description="Molybdopterin dinucleotide-binding" evidence="17">
    <location>
        <begin position="419"/>
        <end position="525"/>
    </location>
</feature>
<keyword evidence="6" id="KW-0732">Signal</keyword>
<dbReference type="GO" id="GO:0046872">
    <property type="term" value="F:metal ion binding"/>
    <property type="evidence" value="ECO:0007669"/>
    <property type="project" value="UniProtKB-KW"/>
</dbReference>
<dbReference type="SUPFAM" id="SSF53706">
    <property type="entry name" value="Formate dehydrogenase/DMSO reductase, domains 1-3"/>
    <property type="match status" value="1"/>
</dbReference>
<dbReference type="Gene3D" id="2.40.40.20">
    <property type="match status" value="1"/>
</dbReference>
<evidence type="ECO:0000256" key="15">
    <source>
        <dbReference type="ARBA" id="ARBA00067026"/>
    </source>
</evidence>
<dbReference type="InterPro" id="IPR006656">
    <property type="entry name" value="Mopterin_OxRdtase"/>
</dbReference>
<keyword evidence="12" id="KW-0534">Nitrate assimilation</keyword>
<comment type="cofactor">
    <cofactor evidence="2">
        <name>[4Fe-4S] cluster</name>
        <dbReference type="ChEBI" id="CHEBI:49883"/>
    </cofactor>
</comment>
<dbReference type="CDD" id="cd02790">
    <property type="entry name" value="MopB_CT_Formate-Dh_H"/>
    <property type="match status" value="1"/>
</dbReference>
<keyword evidence="9" id="KW-0560">Oxidoreductase</keyword>
<dbReference type="GO" id="GO:0051539">
    <property type="term" value="F:4 iron, 4 sulfur cluster binding"/>
    <property type="evidence" value="ECO:0007669"/>
    <property type="project" value="UniProtKB-KW"/>
</dbReference>
<gene>
    <name evidence="18" type="ORF">FDQ92_04740</name>
</gene>
<dbReference type="EMBL" id="CP040098">
    <property type="protein sequence ID" value="QCQ21543.1"/>
    <property type="molecule type" value="Genomic_DNA"/>
</dbReference>
<dbReference type="GO" id="GO:0003954">
    <property type="term" value="F:NADH dehydrogenase activity"/>
    <property type="evidence" value="ECO:0007669"/>
    <property type="project" value="TreeGrafter"/>
</dbReference>
<keyword evidence="7" id="KW-0574">Periplasm</keyword>